<dbReference type="AlphaFoldDB" id="A0A375C7C1"/>
<protein>
    <submittedName>
        <fullName evidence="2">Uncharacterized protein</fullName>
    </submittedName>
</protein>
<accession>A0A375C7C1</accession>
<comment type="caution">
    <text evidence="2">The sequence shown here is derived from an EMBL/GenBank/DDBJ whole genome shotgun (WGS) entry which is preliminary data.</text>
</comment>
<name>A0A375C7C1_9BURK</name>
<dbReference type="Proteomes" id="UP000256297">
    <property type="component" value="Chromosome CBM2589_a"/>
</dbReference>
<feature type="compositionally biased region" description="Basic and acidic residues" evidence="1">
    <location>
        <begin position="69"/>
        <end position="80"/>
    </location>
</feature>
<dbReference type="EMBL" id="OFSP01000037">
    <property type="protein sequence ID" value="SOY64126.1"/>
    <property type="molecule type" value="Genomic_DNA"/>
</dbReference>
<sequence>MERKHCLAWIALSMIAAALLTLLCLILNDHAETQAQKRVEQMAVRVKPTAALIQANHPSPPSQQLQPARHADRLSQHGPR</sequence>
<organism evidence="2">
    <name type="scientific">Cupriavidus taiwanensis</name>
    <dbReference type="NCBI Taxonomy" id="164546"/>
    <lineage>
        <taxon>Bacteria</taxon>
        <taxon>Pseudomonadati</taxon>
        <taxon>Pseudomonadota</taxon>
        <taxon>Betaproteobacteria</taxon>
        <taxon>Burkholderiales</taxon>
        <taxon>Burkholderiaceae</taxon>
        <taxon>Cupriavidus</taxon>
    </lineage>
</organism>
<gene>
    <name evidence="2" type="ORF">CBM2589_A70242</name>
</gene>
<evidence type="ECO:0000313" key="2">
    <source>
        <dbReference type="EMBL" id="SOY64126.1"/>
    </source>
</evidence>
<reference evidence="2" key="1">
    <citation type="submission" date="2018-01" db="EMBL/GenBank/DDBJ databases">
        <authorList>
            <person name="Clerissi C."/>
        </authorList>
    </citation>
    <scope>NUCLEOTIDE SEQUENCE</scope>
    <source>
        <strain evidence="2">Cupriavidus taiwanensis STM 3521</strain>
    </source>
</reference>
<dbReference type="RefSeq" id="WP_116340001.1">
    <property type="nucleotide sequence ID" value="NZ_LT976857.1"/>
</dbReference>
<evidence type="ECO:0000256" key="1">
    <source>
        <dbReference type="SAM" id="MobiDB-lite"/>
    </source>
</evidence>
<feature type="region of interest" description="Disordered" evidence="1">
    <location>
        <begin position="50"/>
        <end position="80"/>
    </location>
</feature>
<proteinExistence type="predicted"/>